<comment type="similarity">
    <text evidence="3">Belongs to the CpsD/CapB family.</text>
</comment>
<evidence type="ECO:0000256" key="8">
    <source>
        <dbReference type="ARBA" id="ARBA00022679"/>
    </source>
</evidence>
<comment type="similarity">
    <text evidence="4">Belongs to the etk/wzc family.</text>
</comment>
<dbReference type="GO" id="GO:0005886">
    <property type="term" value="C:plasma membrane"/>
    <property type="evidence" value="ECO:0007669"/>
    <property type="project" value="UniProtKB-SubCell"/>
</dbReference>
<dbReference type="Pfam" id="PF02706">
    <property type="entry name" value="Wzz"/>
    <property type="match status" value="1"/>
</dbReference>
<dbReference type="Pfam" id="PF13614">
    <property type="entry name" value="AAA_31"/>
    <property type="match status" value="1"/>
</dbReference>
<keyword evidence="11 20" id="KW-0418">Kinase</keyword>
<evidence type="ECO:0000256" key="4">
    <source>
        <dbReference type="ARBA" id="ARBA00008883"/>
    </source>
</evidence>
<sequence length="467" mass="50099">MDFKELLRTLRRRWKTIVAITLIAMIGSLFLSLRSDPLYQSVAKVYVSADTSTLQDQYAANVYVQQRVASYAQLASHRVLLARVADESGLDLTAADLAGRISAVVEPETAILDITVTDTAPDRAQKIADVEASELVKFVQQLETPSTSEHSPILLTVTDPGTYNPNAVSPETFLNLMIATLIGLTLGVGLAIAKELLDQTVKSATDVEKAANVPLMAAIGYDPSVEKSPLVLDISSFSPRAEAFRLLRTNLQFLDLDHPPRAIVITSSISGEGKTTASTNLALALAQAGRRVLLVDGDLRRPRVAQLMGMDGSIGLTTVLVGRTKLEESIQRHKESGVHVLASGPTPPNPSEILQANATHDLLARLRDAYDIVIIDAPPLLPVADAALLATAADGAIIITRHGKTTRDQLEGAAHRLAAVGARTFGVVLNMAPKRFGEMNYYYYYAEEAEPSGKSGSGKRSSGSRKA</sequence>
<name>A0A4R1CHF4_9ACTN</name>
<evidence type="ECO:0000313" key="20">
    <source>
        <dbReference type="EMBL" id="TCJ30177.1"/>
    </source>
</evidence>
<evidence type="ECO:0000256" key="13">
    <source>
        <dbReference type="ARBA" id="ARBA00022989"/>
    </source>
</evidence>
<dbReference type="Gene3D" id="3.40.50.300">
    <property type="entry name" value="P-loop containing nucleotide triphosphate hydrolases"/>
    <property type="match status" value="1"/>
</dbReference>
<comment type="caution">
    <text evidence="20">The sequence shown here is derived from an EMBL/GenBank/DDBJ whole genome shotgun (WGS) entry which is preliminary data.</text>
</comment>
<evidence type="ECO:0000256" key="2">
    <source>
        <dbReference type="ARBA" id="ARBA00006683"/>
    </source>
</evidence>
<keyword evidence="15" id="KW-0829">Tyrosine-protein kinase</keyword>
<dbReference type="RefSeq" id="WP_131582000.1">
    <property type="nucleotide sequence ID" value="NZ_SJZJ01000005.1"/>
</dbReference>
<dbReference type="FunFam" id="3.40.50.300:FF:000527">
    <property type="entry name" value="Tyrosine-protein kinase etk"/>
    <property type="match status" value="1"/>
</dbReference>
<evidence type="ECO:0000256" key="10">
    <source>
        <dbReference type="ARBA" id="ARBA00022741"/>
    </source>
</evidence>
<evidence type="ECO:0000256" key="6">
    <source>
        <dbReference type="ARBA" id="ARBA00022475"/>
    </source>
</evidence>
<keyword evidence="10" id="KW-0547">Nucleotide-binding</keyword>
<accession>A0A4R1CHF4</accession>
<dbReference type="InterPro" id="IPR003856">
    <property type="entry name" value="LPS_length_determ_N"/>
</dbReference>
<gene>
    <name evidence="20" type="ORF">EPD65_04635</name>
</gene>
<keyword evidence="14 17" id="KW-0472">Membrane</keyword>
<dbReference type="EC" id="2.7.10.2" evidence="5"/>
<dbReference type="SUPFAM" id="SSF52540">
    <property type="entry name" value="P-loop containing nucleoside triphosphate hydrolases"/>
    <property type="match status" value="1"/>
</dbReference>
<evidence type="ECO:0000256" key="11">
    <source>
        <dbReference type="ARBA" id="ARBA00022777"/>
    </source>
</evidence>
<proteinExistence type="inferred from homology"/>
<keyword evidence="8 20" id="KW-0808">Transferase</keyword>
<evidence type="ECO:0000256" key="17">
    <source>
        <dbReference type="SAM" id="Phobius"/>
    </source>
</evidence>
<organism evidence="20 21">
    <name type="scientific">Nocardioides jejuensis</name>
    <dbReference type="NCBI Taxonomy" id="2502782"/>
    <lineage>
        <taxon>Bacteria</taxon>
        <taxon>Bacillati</taxon>
        <taxon>Actinomycetota</taxon>
        <taxon>Actinomycetes</taxon>
        <taxon>Propionibacteriales</taxon>
        <taxon>Nocardioidaceae</taxon>
        <taxon>Nocardioides</taxon>
    </lineage>
</organism>
<dbReference type="InterPro" id="IPR025669">
    <property type="entry name" value="AAA_dom"/>
</dbReference>
<feature type="domain" description="AAA" evidence="19">
    <location>
        <begin position="262"/>
        <end position="401"/>
    </location>
</feature>
<dbReference type="PANTHER" id="PTHR32309:SF13">
    <property type="entry name" value="FERRIC ENTEROBACTIN TRANSPORT PROTEIN FEPE"/>
    <property type="match status" value="1"/>
</dbReference>
<evidence type="ECO:0000256" key="9">
    <source>
        <dbReference type="ARBA" id="ARBA00022692"/>
    </source>
</evidence>
<dbReference type="GO" id="GO:0004715">
    <property type="term" value="F:non-membrane spanning protein tyrosine kinase activity"/>
    <property type="evidence" value="ECO:0007669"/>
    <property type="project" value="UniProtKB-EC"/>
</dbReference>
<dbReference type="InterPro" id="IPR050445">
    <property type="entry name" value="Bact_polysacc_biosynth/exp"/>
</dbReference>
<dbReference type="OrthoDB" id="9812433at2"/>
<evidence type="ECO:0000256" key="3">
    <source>
        <dbReference type="ARBA" id="ARBA00007316"/>
    </source>
</evidence>
<evidence type="ECO:0000256" key="1">
    <source>
        <dbReference type="ARBA" id="ARBA00004429"/>
    </source>
</evidence>
<evidence type="ECO:0000256" key="12">
    <source>
        <dbReference type="ARBA" id="ARBA00022840"/>
    </source>
</evidence>
<evidence type="ECO:0000256" key="14">
    <source>
        <dbReference type="ARBA" id="ARBA00023136"/>
    </source>
</evidence>
<evidence type="ECO:0000256" key="7">
    <source>
        <dbReference type="ARBA" id="ARBA00022519"/>
    </source>
</evidence>
<dbReference type="GO" id="GO:0042802">
    <property type="term" value="F:identical protein binding"/>
    <property type="evidence" value="ECO:0007669"/>
    <property type="project" value="UniProtKB-ARBA"/>
</dbReference>
<evidence type="ECO:0000256" key="16">
    <source>
        <dbReference type="ARBA" id="ARBA00051245"/>
    </source>
</evidence>
<keyword evidence="6" id="KW-1003">Cell membrane</keyword>
<feature type="transmembrane region" description="Helical" evidence="17">
    <location>
        <begin position="14"/>
        <end position="33"/>
    </location>
</feature>
<keyword evidence="21" id="KW-1185">Reference proteome</keyword>
<comment type="subcellular location">
    <subcellularLocation>
        <location evidence="1">Cell inner membrane</location>
        <topology evidence="1">Multi-pass membrane protein</topology>
    </subcellularLocation>
</comment>
<dbReference type="AlphaFoldDB" id="A0A4R1CHF4"/>
<evidence type="ECO:0000256" key="15">
    <source>
        <dbReference type="ARBA" id="ARBA00023137"/>
    </source>
</evidence>
<protein>
    <recommendedName>
        <fullName evidence="5">non-specific protein-tyrosine kinase</fullName>
        <ecNumber evidence="5">2.7.10.2</ecNumber>
    </recommendedName>
</protein>
<keyword evidence="9 17" id="KW-0812">Transmembrane</keyword>
<dbReference type="InterPro" id="IPR027417">
    <property type="entry name" value="P-loop_NTPase"/>
</dbReference>
<dbReference type="NCBIfam" id="TIGR01007">
    <property type="entry name" value="eps_fam"/>
    <property type="match status" value="1"/>
</dbReference>
<reference evidence="20 21" key="1">
    <citation type="submission" date="2019-03" db="EMBL/GenBank/DDBJ databases">
        <authorList>
            <person name="Kim M.K.M."/>
        </authorList>
    </citation>
    <scope>NUCLEOTIDE SEQUENCE [LARGE SCALE GENOMIC DNA]</scope>
    <source>
        <strain evidence="20 21">18JY15-6</strain>
    </source>
</reference>
<dbReference type="GO" id="GO:0005524">
    <property type="term" value="F:ATP binding"/>
    <property type="evidence" value="ECO:0007669"/>
    <property type="project" value="UniProtKB-KW"/>
</dbReference>
<keyword evidence="12" id="KW-0067">ATP-binding</keyword>
<dbReference type="CDD" id="cd05387">
    <property type="entry name" value="BY-kinase"/>
    <property type="match status" value="1"/>
</dbReference>
<evidence type="ECO:0000259" key="18">
    <source>
        <dbReference type="Pfam" id="PF02706"/>
    </source>
</evidence>
<feature type="domain" description="Polysaccharide chain length determinant N-terminal" evidence="18">
    <location>
        <begin position="1"/>
        <end position="87"/>
    </location>
</feature>
<dbReference type="Proteomes" id="UP000295453">
    <property type="component" value="Unassembled WGS sequence"/>
</dbReference>
<evidence type="ECO:0000256" key="5">
    <source>
        <dbReference type="ARBA" id="ARBA00011903"/>
    </source>
</evidence>
<keyword evidence="13 17" id="KW-1133">Transmembrane helix</keyword>
<comment type="catalytic activity">
    <reaction evidence="16">
        <text>L-tyrosyl-[protein] + ATP = O-phospho-L-tyrosyl-[protein] + ADP + H(+)</text>
        <dbReference type="Rhea" id="RHEA:10596"/>
        <dbReference type="Rhea" id="RHEA-COMP:10136"/>
        <dbReference type="Rhea" id="RHEA-COMP:20101"/>
        <dbReference type="ChEBI" id="CHEBI:15378"/>
        <dbReference type="ChEBI" id="CHEBI:30616"/>
        <dbReference type="ChEBI" id="CHEBI:46858"/>
        <dbReference type="ChEBI" id="CHEBI:61978"/>
        <dbReference type="ChEBI" id="CHEBI:456216"/>
        <dbReference type="EC" id="2.7.10.2"/>
    </reaction>
</comment>
<dbReference type="EMBL" id="SJZJ01000005">
    <property type="protein sequence ID" value="TCJ30177.1"/>
    <property type="molecule type" value="Genomic_DNA"/>
</dbReference>
<dbReference type="InterPro" id="IPR005702">
    <property type="entry name" value="Wzc-like_C"/>
</dbReference>
<evidence type="ECO:0000313" key="21">
    <source>
        <dbReference type="Proteomes" id="UP000295453"/>
    </source>
</evidence>
<dbReference type="PANTHER" id="PTHR32309">
    <property type="entry name" value="TYROSINE-PROTEIN KINASE"/>
    <property type="match status" value="1"/>
</dbReference>
<comment type="similarity">
    <text evidence="2">Belongs to the CpsC/CapA family.</text>
</comment>
<evidence type="ECO:0000259" key="19">
    <source>
        <dbReference type="Pfam" id="PF13614"/>
    </source>
</evidence>
<keyword evidence="7" id="KW-0997">Cell inner membrane</keyword>